<dbReference type="PANTHER" id="PTHR22957:SF337">
    <property type="entry name" value="TBC1 DOMAIN FAMILY MEMBER 5"/>
    <property type="match status" value="1"/>
</dbReference>
<dbReference type="Pfam" id="PF00566">
    <property type="entry name" value="RabGAP-TBC"/>
    <property type="match status" value="2"/>
</dbReference>
<evidence type="ECO:0000256" key="1">
    <source>
        <dbReference type="ARBA" id="ARBA00022468"/>
    </source>
</evidence>
<dbReference type="PANTHER" id="PTHR22957">
    <property type="entry name" value="TBC1 DOMAIN FAMILY MEMBER GTPASE-ACTIVATING PROTEIN"/>
    <property type="match status" value="1"/>
</dbReference>
<protein>
    <recommendedName>
        <fullName evidence="3">Rab-GAP TBC domain-containing protein</fullName>
    </recommendedName>
</protein>
<evidence type="ECO:0000313" key="5">
    <source>
        <dbReference type="Proteomes" id="UP001209878"/>
    </source>
</evidence>
<dbReference type="FunFam" id="1.10.8.270:FF:000011">
    <property type="entry name" value="TBC1 domain family member 5"/>
    <property type="match status" value="1"/>
</dbReference>
<dbReference type="SUPFAM" id="SSF47923">
    <property type="entry name" value="Ypt/Rab-GAP domain of gyp1p"/>
    <property type="match status" value="2"/>
</dbReference>
<dbReference type="EMBL" id="JAODUO010000136">
    <property type="protein sequence ID" value="KAK2188317.1"/>
    <property type="molecule type" value="Genomic_DNA"/>
</dbReference>
<evidence type="ECO:0000313" key="4">
    <source>
        <dbReference type="EMBL" id="KAK2188317.1"/>
    </source>
</evidence>
<dbReference type="Gene3D" id="1.10.8.270">
    <property type="entry name" value="putative rabgap domain of human tbc1 domain family member 14 like domains"/>
    <property type="match status" value="1"/>
</dbReference>
<feature type="compositionally biased region" description="Low complexity" evidence="2">
    <location>
        <begin position="503"/>
        <end position="518"/>
    </location>
</feature>
<dbReference type="InterPro" id="IPR000195">
    <property type="entry name" value="Rab-GAP-TBC_dom"/>
</dbReference>
<name>A0AAD9P540_RIDPI</name>
<evidence type="ECO:0000259" key="3">
    <source>
        <dbReference type="PROSITE" id="PS50086"/>
    </source>
</evidence>
<feature type="compositionally biased region" description="Basic and acidic residues" evidence="2">
    <location>
        <begin position="16"/>
        <end position="27"/>
    </location>
</feature>
<proteinExistence type="predicted"/>
<dbReference type="AlphaFoldDB" id="A0AAD9P540"/>
<feature type="compositionally biased region" description="Polar residues" evidence="2">
    <location>
        <begin position="590"/>
        <end position="607"/>
    </location>
</feature>
<dbReference type="FunFam" id="1.10.472.80:FF:000038">
    <property type="entry name" value="TBC1 domain family member 5"/>
    <property type="match status" value="1"/>
</dbReference>
<reference evidence="4" key="1">
    <citation type="journal article" date="2023" name="Mol. Biol. Evol.">
        <title>Third-Generation Sequencing Reveals the Adaptive Role of the Epigenome in Three Deep-Sea Polychaetes.</title>
        <authorList>
            <person name="Perez M."/>
            <person name="Aroh O."/>
            <person name="Sun Y."/>
            <person name="Lan Y."/>
            <person name="Juniper S.K."/>
            <person name="Young C.R."/>
            <person name="Angers B."/>
            <person name="Qian P.Y."/>
        </authorList>
    </citation>
    <scope>NUCLEOTIDE SEQUENCE</scope>
    <source>
        <strain evidence="4">R07B-5</strain>
    </source>
</reference>
<sequence length="781" mass="88567">MNKSESVRRPKLSQHTARDRSAPQKPSKQDILHILDHFGKGTDPVAVTTDVMWDDNTVVIESPVQAGVTDSLWSDSISTTKSYSAEWQKLFAQSNYFNTLRSHGLGGRLRSSRFRSLCWKVYLQVLPEDQRRWINRTREWRRKYDNLKEKLVVNPRNVEVQADLEVNNPLSQDAESPWNQYFKDDELRMTIQQDVIRTFPGIEFFNAPSLREKMIMVLFCFARHVEKCPAHQGMHELLAPIIFVLHCDHQAFLHASETEAFEDVVKEVLNPDYIEHDAFAMLCQIMETVGPWYVSNEIVPTARKSFSGQPFSRSPDLHPSNVIINKLARIQDYILKRFDPELCSQLQQMEIAPQIYGIRWLRLLFGREFAMQDLLVLWDAIFADGISFDLVDYIFVAMLMFLRDTLLGSDYTSCLGVLMHYPTIGDVHFFIQRALYLREPNQYPRPPVYVHQSLPENGYYQDGQSVGATAGKIIVEKAATMMNGLSTLTRKLNRPTTLNSWNAPTAVSSSSTASPPTSRLNHQAKEELPHENTKHRSTESQRKLSATSLSDVQGSSKGKRSSKQKGSVSADPSPPGPDRIFSGVFEASRKSSTLPPNYRNRTNSNQPPGSPSPDLSALTSRLDHMETMCQQCADKMDIHIKTLQSEMLRRSSEMEQEDELLVPLAGLKQVRDVLRGTLRPNSVFGSPNNELHMTDNYYAQSDDSPATPLSAASQTEMRTLRDWSRTSRDVTDNEADEHAAHLYSRTSSGGGETLDAHPASDYIARRKDADSCTHTYHPPLL</sequence>
<dbReference type="Proteomes" id="UP001209878">
    <property type="component" value="Unassembled WGS sequence"/>
</dbReference>
<accession>A0AAD9P540</accession>
<feature type="compositionally biased region" description="Basic and acidic residues" evidence="2">
    <location>
        <begin position="718"/>
        <end position="740"/>
    </location>
</feature>
<feature type="region of interest" description="Disordered" evidence="2">
    <location>
        <begin position="701"/>
        <end position="758"/>
    </location>
</feature>
<feature type="region of interest" description="Disordered" evidence="2">
    <location>
        <begin position="495"/>
        <end position="617"/>
    </location>
</feature>
<comment type="caution">
    <text evidence="4">The sequence shown here is derived from an EMBL/GenBank/DDBJ whole genome shotgun (WGS) entry which is preliminary data.</text>
</comment>
<feature type="domain" description="Rab-GAP TBC" evidence="3">
    <location>
        <begin position="109"/>
        <end position="385"/>
    </location>
</feature>
<dbReference type="PROSITE" id="PS50086">
    <property type="entry name" value="TBC_RABGAP"/>
    <property type="match status" value="1"/>
</dbReference>
<keyword evidence="5" id="KW-1185">Reference proteome</keyword>
<dbReference type="Gene3D" id="1.10.472.80">
    <property type="entry name" value="Ypt/Rab-GAP domain of gyp1p, domain 3"/>
    <property type="match status" value="1"/>
</dbReference>
<organism evidence="4 5">
    <name type="scientific">Ridgeia piscesae</name>
    <name type="common">Tubeworm</name>
    <dbReference type="NCBI Taxonomy" id="27915"/>
    <lineage>
        <taxon>Eukaryota</taxon>
        <taxon>Metazoa</taxon>
        <taxon>Spiralia</taxon>
        <taxon>Lophotrochozoa</taxon>
        <taxon>Annelida</taxon>
        <taxon>Polychaeta</taxon>
        <taxon>Sedentaria</taxon>
        <taxon>Canalipalpata</taxon>
        <taxon>Sabellida</taxon>
        <taxon>Siboglinidae</taxon>
        <taxon>Ridgeia</taxon>
    </lineage>
</organism>
<gene>
    <name evidence="4" type="ORF">NP493_136g04021</name>
</gene>
<dbReference type="GO" id="GO:0005096">
    <property type="term" value="F:GTPase activator activity"/>
    <property type="evidence" value="ECO:0007669"/>
    <property type="project" value="UniProtKB-KW"/>
</dbReference>
<dbReference type="SMART" id="SM00164">
    <property type="entry name" value="TBC"/>
    <property type="match status" value="1"/>
</dbReference>
<evidence type="ECO:0000256" key="2">
    <source>
        <dbReference type="SAM" id="MobiDB-lite"/>
    </source>
</evidence>
<feature type="region of interest" description="Disordered" evidence="2">
    <location>
        <begin position="1"/>
        <end position="27"/>
    </location>
</feature>
<dbReference type="InterPro" id="IPR035969">
    <property type="entry name" value="Rab-GAP_TBC_sf"/>
</dbReference>
<dbReference type="GO" id="GO:0005737">
    <property type="term" value="C:cytoplasm"/>
    <property type="evidence" value="ECO:0007669"/>
    <property type="project" value="UniProtKB-ARBA"/>
</dbReference>
<feature type="compositionally biased region" description="Basic and acidic residues" evidence="2">
    <location>
        <begin position="523"/>
        <end position="542"/>
    </location>
</feature>
<keyword evidence="1" id="KW-0343">GTPase activation</keyword>